<dbReference type="GeneTree" id="ENSGT00940000162014"/>
<accession>A0A8M3ALT7</accession>
<dbReference type="GeneID" id="30356"/>
<dbReference type="SMR" id="F1Q7C9"/>
<evidence type="ECO:0000256" key="8">
    <source>
        <dbReference type="ARBA" id="ARBA00023136"/>
    </source>
</evidence>
<reference evidence="15" key="3">
    <citation type="submission" date="2025-04" db="UniProtKB">
        <authorList>
            <consortium name="RefSeq"/>
        </authorList>
    </citation>
    <scope>IDENTIFICATION</scope>
    <source>
        <strain evidence="15">Tuebingen</strain>
    </source>
</reference>
<feature type="transmembrane region" description="Helical" evidence="11">
    <location>
        <begin position="219"/>
        <end position="243"/>
    </location>
</feature>
<reference evidence="13" key="1">
    <citation type="submission" date="2011-07" db="UniProtKB">
        <authorList>
            <consortium name="Ensembl"/>
        </authorList>
    </citation>
    <scope>IDENTIFICATION</scope>
    <source>
        <strain evidence="13">Tuebingen</strain>
    </source>
</reference>
<evidence type="ECO:0000256" key="1">
    <source>
        <dbReference type="ARBA" id="ARBA00004651"/>
    </source>
</evidence>
<feature type="transmembrane region" description="Helical" evidence="11">
    <location>
        <begin position="162"/>
        <end position="184"/>
    </location>
</feature>
<dbReference type="GO" id="GO:0004984">
    <property type="term" value="F:olfactory receptor activity"/>
    <property type="evidence" value="ECO:0000318"/>
    <property type="project" value="GO_Central"/>
</dbReference>
<evidence type="ECO:0000256" key="11">
    <source>
        <dbReference type="SAM" id="Phobius"/>
    </source>
</evidence>
<dbReference type="InterPro" id="IPR017452">
    <property type="entry name" value="GPCR_Rhodpsn_7TM"/>
</dbReference>
<keyword evidence="6 11" id="KW-1133">Transmembrane helix</keyword>
<dbReference type="PRINTS" id="PR00237">
    <property type="entry name" value="GPCRRHODOPSN"/>
</dbReference>
<dbReference type="EMBL" id="CU104696">
    <property type="status" value="NOT_ANNOTATED_CDS"/>
    <property type="molecule type" value="Genomic_DNA"/>
</dbReference>
<feature type="transmembrane region" description="Helical" evidence="11">
    <location>
        <begin position="294"/>
        <end position="314"/>
    </location>
</feature>
<dbReference type="Ensembl" id="ENSDART00000013359.10">
    <property type="protein sequence ID" value="ENSDARP00000007305.9"/>
    <property type="gene ID" value="ENSDARG00000013014.12"/>
</dbReference>
<keyword evidence="7" id="KW-0297">G-protein coupled receptor</keyword>
<dbReference type="STRING" id="7955.ENSDARP00000007305"/>
<dbReference type="Bgee" id="ENSDARG00000013014">
    <property type="expression patterns" value="Expressed in olfactory receptor cell and 3 other cell types or tissues"/>
</dbReference>
<dbReference type="InterPro" id="IPR000276">
    <property type="entry name" value="GPCR_Rhodpsn"/>
</dbReference>
<evidence type="ECO:0000256" key="2">
    <source>
        <dbReference type="ARBA" id="ARBA00022475"/>
    </source>
</evidence>
<evidence type="ECO:0000256" key="9">
    <source>
        <dbReference type="ARBA" id="ARBA00023170"/>
    </source>
</evidence>
<keyword evidence="5" id="KW-0552">Olfaction</keyword>
<dbReference type="FunFam" id="1.20.1070.10:FF:000013">
    <property type="entry name" value="Olfactory receptor"/>
    <property type="match status" value="1"/>
</dbReference>
<evidence type="ECO:0000256" key="7">
    <source>
        <dbReference type="ARBA" id="ARBA00023040"/>
    </source>
</evidence>
<keyword evidence="4 11" id="KW-0812">Transmembrane</keyword>
<keyword evidence="3" id="KW-0716">Sensory transduction</keyword>
<dbReference type="GO" id="GO:0050911">
    <property type="term" value="P:detection of chemical stimulus involved in sensory perception of smell"/>
    <property type="evidence" value="ECO:0000318"/>
    <property type="project" value="GO_Central"/>
</dbReference>
<evidence type="ECO:0000313" key="13">
    <source>
        <dbReference type="Ensembl" id="ENSDARP00000007305"/>
    </source>
</evidence>
<dbReference type="Gene3D" id="1.20.1070.10">
    <property type="entry name" value="Rhodopsin 7-helix transmembrane proteins"/>
    <property type="match status" value="1"/>
</dbReference>
<evidence type="ECO:0000256" key="4">
    <source>
        <dbReference type="ARBA" id="ARBA00022692"/>
    </source>
</evidence>
<dbReference type="AlphaFoldDB" id="F1Q7C9"/>
<evidence type="ECO:0000313" key="16">
    <source>
        <dbReference type="ZFIN" id="ZDB-GENE-990415-190"/>
    </source>
</evidence>
<keyword evidence="10" id="KW-0807">Transducer</keyword>
<accession>F1Q7C9</accession>
<organism evidence="13">
    <name type="scientific">Danio rerio</name>
    <name type="common">Zebrafish</name>
    <name type="synonym">Brachydanio rerio</name>
    <dbReference type="NCBI Taxonomy" id="7955"/>
    <lineage>
        <taxon>Eukaryota</taxon>
        <taxon>Metazoa</taxon>
        <taxon>Chordata</taxon>
        <taxon>Craniata</taxon>
        <taxon>Vertebrata</taxon>
        <taxon>Euteleostomi</taxon>
        <taxon>Actinopterygii</taxon>
        <taxon>Neopterygii</taxon>
        <taxon>Teleostei</taxon>
        <taxon>Ostariophysi</taxon>
        <taxon>Cypriniformes</taxon>
        <taxon>Danionidae</taxon>
        <taxon>Danioninae</taxon>
        <taxon>Danio</taxon>
    </lineage>
</organism>
<evidence type="ECO:0000256" key="5">
    <source>
        <dbReference type="ARBA" id="ARBA00022725"/>
    </source>
</evidence>
<dbReference type="GO" id="GO:0005549">
    <property type="term" value="F:odorant binding"/>
    <property type="evidence" value="ECO:0000318"/>
    <property type="project" value="GO_Central"/>
</dbReference>
<dbReference type="CTD" id="30356"/>
<name>F1Q7C9_DANRE</name>
<keyword evidence="2" id="KW-1003">Cell membrane</keyword>
<protein>
    <submittedName>
        <fullName evidence="13">Odorant receptor, family B, subfamily 101, member 1</fullName>
    </submittedName>
    <submittedName>
        <fullName evidence="15">Olfactory receptor 6C75 isoform X1</fullName>
    </submittedName>
</protein>
<dbReference type="PROSITE" id="PS50262">
    <property type="entry name" value="G_PROTEIN_RECEP_F1_2"/>
    <property type="match status" value="1"/>
</dbReference>
<dbReference type="GO" id="GO:0004930">
    <property type="term" value="F:G protein-coupled receptor activity"/>
    <property type="evidence" value="ECO:0007669"/>
    <property type="project" value="UniProtKB-KW"/>
</dbReference>
<feature type="transmembrane region" description="Helical" evidence="11">
    <location>
        <begin position="263"/>
        <end position="282"/>
    </location>
</feature>
<dbReference type="GO" id="GO:0016020">
    <property type="term" value="C:membrane"/>
    <property type="evidence" value="ECO:0000318"/>
    <property type="project" value="GO_Central"/>
</dbReference>
<dbReference type="InterPro" id="IPR000725">
    <property type="entry name" value="Olfact_rcpt"/>
</dbReference>
<feature type="transmembrane region" description="Helical" evidence="11">
    <location>
        <begin position="48"/>
        <end position="71"/>
    </location>
</feature>
<proteinExistence type="predicted"/>
<dbReference type="Pfam" id="PF13853">
    <property type="entry name" value="7tm_4"/>
    <property type="match status" value="1"/>
</dbReference>
<evidence type="ECO:0000313" key="15">
    <source>
        <dbReference type="RefSeq" id="XP_009293935.1"/>
    </source>
</evidence>
<keyword evidence="9 15" id="KW-0675">Receptor</keyword>
<dbReference type="eggNOG" id="ENOG502SI9E">
    <property type="taxonomic scope" value="Eukaryota"/>
</dbReference>
<dbReference type="OrthoDB" id="6144223at2759"/>
<evidence type="ECO:0000256" key="6">
    <source>
        <dbReference type="ARBA" id="ARBA00022989"/>
    </source>
</evidence>
<keyword evidence="8 11" id="KW-0472">Membrane</keyword>
<dbReference type="SUPFAM" id="SSF81321">
    <property type="entry name" value="Family A G protein-coupled receptor-like"/>
    <property type="match status" value="1"/>
</dbReference>
<reference evidence="13 14" key="2">
    <citation type="journal article" date="2013" name="Nature">
        <title>The zebrafish reference genome sequence and its relationship to the human genome.</title>
        <authorList>
            <consortium name="Genome Reference Consortium Zebrafish"/>
            <person name="Howe K."/>
            <person name="Clark M.D."/>
            <person name="Torroja C.F."/>
            <person name="Torrance J."/>
            <person name="Berthelot C."/>
            <person name="Muffato M."/>
            <person name="Collins J.E."/>
            <person name="Humphray S."/>
            <person name="McLaren K."/>
            <person name="Matthews L."/>
            <person name="McLaren S."/>
            <person name="Sealy I."/>
            <person name="Caccamo M."/>
            <person name="Churcher C."/>
            <person name="Scott C."/>
            <person name="Barrett J.C."/>
            <person name="Koch R."/>
            <person name="Rauch G.J."/>
            <person name="White S."/>
            <person name="Chow W."/>
            <person name="Kilian B."/>
            <person name="Quintais L.T."/>
            <person name="Guerra-Assuncao J.A."/>
            <person name="Zhou Y."/>
            <person name="Gu Y."/>
            <person name="Yen J."/>
            <person name="Vogel J.H."/>
            <person name="Eyre T."/>
            <person name="Redmond S."/>
            <person name="Banerjee R."/>
            <person name="Chi J."/>
            <person name="Fu B."/>
            <person name="Langley E."/>
            <person name="Maguire S.F."/>
            <person name="Laird G.K."/>
            <person name="Lloyd D."/>
            <person name="Kenyon E."/>
            <person name="Donaldson S."/>
            <person name="Sehra H."/>
            <person name="Almeida-King J."/>
            <person name="Loveland J."/>
            <person name="Trevanion S."/>
            <person name="Jones M."/>
            <person name="Quail M."/>
            <person name="Willey D."/>
            <person name="Hunt A."/>
            <person name="Burton J."/>
            <person name="Sims S."/>
            <person name="McLay K."/>
            <person name="Plumb B."/>
            <person name="Davis J."/>
            <person name="Clee C."/>
            <person name="Oliver K."/>
            <person name="Clark R."/>
            <person name="Riddle C."/>
            <person name="Elliot D."/>
            <person name="Eliott D."/>
            <person name="Threadgold G."/>
            <person name="Harden G."/>
            <person name="Ware D."/>
            <person name="Begum S."/>
            <person name="Mortimore B."/>
            <person name="Mortimer B."/>
            <person name="Kerry G."/>
            <person name="Heath P."/>
            <person name="Phillimore B."/>
            <person name="Tracey A."/>
            <person name="Corby N."/>
            <person name="Dunn M."/>
            <person name="Johnson C."/>
            <person name="Wood J."/>
            <person name="Clark S."/>
            <person name="Pelan S."/>
            <person name="Griffiths G."/>
            <person name="Smith M."/>
            <person name="Glithero R."/>
            <person name="Howden P."/>
            <person name="Barker N."/>
            <person name="Lloyd C."/>
            <person name="Stevens C."/>
            <person name="Harley J."/>
            <person name="Holt K."/>
            <person name="Panagiotidis G."/>
            <person name="Lovell J."/>
            <person name="Beasley H."/>
            <person name="Henderson C."/>
            <person name="Gordon D."/>
            <person name="Auger K."/>
            <person name="Wright D."/>
            <person name="Collins J."/>
            <person name="Raisen C."/>
            <person name="Dyer L."/>
            <person name="Leung K."/>
            <person name="Robertson L."/>
            <person name="Ambridge K."/>
            <person name="Leongamornlert D."/>
            <person name="McGuire S."/>
            <person name="Gilderthorp R."/>
            <person name="Griffiths C."/>
            <person name="Manthravadi D."/>
            <person name="Nichol S."/>
            <person name="Barker G."/>
            <person name="Whitehead S."/>
            <person name="Kay M."/>
            <person name="Brown J."/>
            <person name="Murnane C."/>
            <person name="Gray E."/>
            <person name="Humphries M."/>
            <person name="Sycamore N."/>
            <person name="Barker D."/>
            <person name="Saunders D."/>
            <person name="Wallis J."/>
            <person name="Babbage A."/>
            <person name="Hammond S."/>
            <person name="Mashreghi-Mohammadi M."/>
            <person name="Barr L."/>
            <person name="Martin S."/>
            <person name="Wray P."/>
            <person name="Ellington A."/>
            <person name="Matthews N."/>
            <person name="Ellwood M."/>
            <person name="Woodmansey R."/>
            <person name="Clark G."/>
            <person name="Cooper J."/>
            <person name="Cooper J."/>
            <person name="Tromans A."/>
            <person name="Grafham D."/>
            <person name="Skuce C."/>
            <person name="Pandian R."/>
            <person name="Andrews R."/>
            <person name="Harrison E."/>
            <person name="Kimberley A."/>
            <person name="Garnett J."/>
            <person name="Fosker N."/>
            <person name="Hall R."/>
            <person name="Garner P."/>
            <person name="Kelly D."/>
            <person name="Bird C."/>
            <person name="Palmer S."/>
            <person name="Gehring I."/>
            <person name="Berger A."/>
            <person name="Dooley C.M."/>
            <person name="Ersan-Urun Z."/>
            <person name="Eser C."/>
            <person name="Geiger H."/>
            <person name="Geisler M."/>
            <person name="Karotki L."/>
            <person name="Kirn A."/>
            <person name="Konantz J."/>
            <person name="Konantz M."/>
            <person name="Oberlander M."/>
            <person name="Rudolph-Geiger S."/>
            <person name="Teucke M."/>
            <person name="Lanz C."/>
            <person name="Raddatz G."/>
            <person name="Osoegawa K."/>
            <person name="Zhu B."/>
            <person name="Rapp A."/>
            <person name="Widaa S."/>
            <person name="Langford C."/>
            <person name="Yang F."/>
            <person name="Schuster S.C."/>
            <person name="Carter N.P."/>
            <person name="Harrow J."/>
            <person name="Ning Z."/>
            <person name="Herrero J."/>
            <person name="Searle S.M."/>
            <person name="Enright A."/>
            <person name="Geisler R."/>
            <person name="Plasterk R.H."/>
            <person name="Lee C."/>
            <person name="Westerfield M."/>
            <person name="de Jong P.J."/>
            <person name="Zon L.I."/>
            <person name="Postlethwait J.H."/>
            <person name="Nusslein-Volhard C."/>
            <person name="Hubbard T.J."/>
            <person name="Roest Crollius H."/>
            <person name="Rogers J."/>
            <person name="Stemple D.L."/>
        </authorList>
    </citation>
    <scope>NUCLEOTIDE SEQUENCE [LARGE SCALE GENOMIC DNA]</scope>
    <source>
        <strain evidence="13">Tuebingen</strain>
    </source>
</reference>
<feature type="transmembrane region" description="Helical" evidence="11">
    <location>
        <begin position="83"/>
        <end position="100"/>
    </location>
</feature>
<dbReference type="ZFIN" id="ZDB-GENE-990415-190">
    <property type="gene designation" value="or6at1"/>
</dbReference>
<keyword evidence="14" id="KW-1185">Reference proteome</keyword>
<dbReference type="KEGG" id="dre:30356"/>
<dbReference type="PANTHER" id="PTHR26453">
    <property type="entry name" value="OLFACTORY RECEPTOR"/>
    <property type="match status" value="1"/>
</dbReference>
<comment type="subcellular location">
    <subcellularLocation>
        <location evidence="1">Cell membrane</location>
        <topology evidence="1">Multi-pass membrane protein</topology>
    </subcellularLocation>
</comment>
<evidence type="ECO:0000313" key="14">
    <source>
        <dbReference type="Proteomes" id="UP000000437"/>
    </source>
</evidence>
<dbReference type="PaxDb" id="7955-ENSDARP00000007305"/>
<gene>
    <name evidence="15 16" type="primary">or6at1</name>
</gene>
<dbReference type="GO" id="GO:0005886">
    <property type="term" value="C:plasma membrane"/>
    <property type="evidence" value="ECO:0007669"/>
    <property type="project" value="UniProtKB-SubCell"/>
</dbReference>
<feature type="domain" description="G-protein coupled receptors family 1 profile" evidence="12">
    <location>
        <begin position="63"/>
        <end position="312"/>
    </location>
</feature>
<evidence type="ECO:0000256" key="3">
    <source>
        <dbReference type="ARBA" id="ARBA00022606"/>
    </source>
</evidence>
<dbReference type="HOGENOM" id="CLU_012526_5_5_1"/>
<evidence type="ECO:0000256" key="10">
    <source>
        <dbReference type="ARBA" id="ARBA00023224"/>
    </source>
</evidence>
<dbReference type="AGR" id="ZFIN:ZDB-GENE-990415-190"/>
<sequence length="345" mass="38890">MYSIDYISLHILIAYKLSRSGSARLCITRMNTSGSVEYFILDGLKDKIVLPIFFTVYVSVLSGNSMIIYLVRTDPKLDTPMYFFLHNLSFSDIVYTSVTIPKMLSVFLTGDKTISKTGCFMQIQFVLWMGLTGRGLLTAMAFDRYVAICNPLRYTTIMTRKLCVLLIFASWTYGALIVLPPVIWATQLPYCGPNVVKHMFCDHSSVLTLACVDTTRNSFFALALALIGLLLTFLLILISYVYIGKAMRRMSMAQKLKAGATCVSHLIVVFISYCSAFFVYISYRVSKFDPEVRIMIALLYSVLTPLLNPIIYSLRNKELQDAMKRAFCKCAVRSEVARKTVPSVA</sequence>
<dbReference type="Proteomes" id="UP000000437">
    <property type="component" value="Chromosome 21"/>
</dbReference>
<evidence type="ECO:0000259" key="12">
    <source>
        <dbReference type="PROSITE" id="PS50262"/>
    </source>
</evidence>
<dbReference type="PRINTS" id="PR00245">
    <property type="entry name" value="OLFACTORYR"/>
</dbReference>
<dbReference type="RefSeq" id="XP_009293935.1">
    <property type="nucleotide sequence ID" value="XM_009295660.3"/>
</dbReference>
<feature type="transmembrane region" description="Helical" evidence="11">
    <location>
        <begin position="120"/>
        <end position="142"/>
    </location>
</feature>